<organism evidence="1 2">
    <name type="scientific">Komagataella phaffii (strain GS115 / ATCC 20864)</name>
    <name type="common">Yeast</name>
    <name type="synonym">Pichia pastoris</name>
    <dbReference type="NCBI Taxonomy" id="644223"/>
    <lineage>
        <taxon>Eukaryota</taxon>
        <taxon>Fungi</taxon>
        <taxon>Dikarya</taxon>
        <taxon>Ascomycota</taxon>
        <taxon>Saccharomycotina</taxon>
        <taxon>Pichiomycetes</taxon>
        <taxon>Pichiales</taxon>
        <taxon>Pichiaceae</taxon>
        <taxon>Komagataella</taxon>
    </lineage>
</organism>
<dbReference type="EMBL" id="FN392322">
    <property type="protein sequence ID" value="CAY71607.1"/>
    <property type="molecule type" value="Genomic_DNA"/>
</dbReference>
<dbReference type="InParanoid" id="C4R7N2"/>
<dbReference type="RefSeq" id="XP_002493786.1">
    <property type="nucleotide sequence ID" value="XM_002493741.1"/>
</dbReference>
<dbReference type="KEGG" id="ppa:PAS_chr4_0365"/>
<reference evidence="1 2" key="1">
    <citation type="journal article" date="2009" name="Nat. Biotechnol.">
        <title>Genome sequence of the recombinant protein production host Pichia pastoris.</title>
        <authorList>
            <person name="De Schutter K."/>
            <person name="Lin Y.C."/>
            <person name="Tiels P."/>
            <person name="Van Hecke A."/>
            <person name="Glinka S."/>
            <person name="Weber-Lehmann J."/>
            <person name="Rouze P."/>
            <person name="Van de Peer Y."/>
            <person name="Callewaert N."/>
        </authorList>
    </citation>
    <scope>NUCLEOTIDE SEQUENCE [LARGE SCALE GENOMIC DNA]</scope>
    <source>
        <strain evidence="2">GS115 / ATCC 20864</strain>
    </source>
</reference>
<sequence length="132" mass="15667">MQSQYLYSKLKLDHFDTRYCKVLLGKSRLRLQYMNRIRRMQKRRSSRVQDNQSQRVERIGSWQSMEHHFIRSRTFNLYLFQLVGCRPSNSVVSGTIPLTPERLMSIIDSVVRLSLDRKCTAHTAKLNYTPTV</sequence>
<dbReference type="Proteomes" id="UP000000314">
    <property type="component" value="Chromosome 4"/>
</dbReference>
<dbReference type="GeneID" id="8200804"/>
<keyword evidence="2" id="KW-1185">Reference proteome</keyword>
<proteinExistence type="predicted"/>
<dbReference type="HOGENOM" id="CLU_1917820_0_0_1"/>
<evidence type="ECO:0000313" key="2">
    <source>
        <dbReference type="Proteomes" id="UP000000314"/>
    </source>
</evidence>
<evidence type="ECO:0000313" key="1">
    <source>
        <dbReference type="EMBL" id="CAY71607.1"/>
    </source>
</evidence>
<accession>C4R7N2</accession>
<name>C4R7N2_KOMPG</name>
<gene>
    <name evidence="1" type="ordered locus">PAS_chr4_0365</name>
</gene>
<dbReference type="AlphaFoldDB" id="C4R7N2"/>
<protein>
    <submittedName>
        <fullName evidence="1">Uncharacterized protein</fullName>
    </submittedName>
</protein>